<dbReference type="Proteomes" id="UP001216907">
    <property type="component" value="Unassembled WGS sequence"/>
</dbReference>
<dbReference type="RefSeq" id="WP_277860384.1">
    <property type="nucleotide sequence ID" value="NZ_JARRAG010000002.1"/>
</dbReference>
<gene>
    <name evidence="10" type="ORF">PZE19_09580</name>
</gene>
<comment type="similarity">
    <text evidence="2">Belongs to the GSP F family.</text>
</comment>
<dbReference type="InterPro" id="IPR042094">
    <property type="entry name" value="T2SS_GspF_sf"/>
</dbReference>
<keyword evidence="4 8" id="KW-0812">Transmembrane</keyword>
<keyword evidence="11" id="KW-1185">Reference proteome</keyword>
<accession>A0ABT6F923</accession>
<dbReference type="PANTHER" id="PTHR30012">
    <property type="entry name" value="GENERAL SECRETION PATHWAY PROTEIN"/>
    <property type="match status" value="1"/>
</dbReference>
<feature type="transmembrane region" description="Helical" evidence="8">
    <location>
        <begin position="123"/>
        <end position="144"/>
    </location>
</feature>
<dbReference type="Pfam" id="PF00482">
    <property type="entry name" value="T2SSF"/>
    <property type="match status" value="2"/>
</dbReference>
<comment type="caution">
    <text evidence="10">The sequence shown here is derived from an EMBL/GenBank/DDBJ whole genome shotgun (WGS) entry which is preliminary data.</text>
</comment>
<feature type="transmembrane region" description="Helical" evidence="8">
    <location>
        <begin position="174"/>
        <end position="197"/>
    </location>
</feature>
<feature type="region of interest" description="Disordered" evidence="7">
    <location>
        <begin position="282"/>
        <end position="316"/>
    </location>
</feature>
<evidence type="ECO:0000256" key="5">
    <source>
        <dbReference type="ARBA" id="ARBA00022989"/>
    </source>
</evidence>
<keyword evidence="5 8" id="KW-1133">Transmembrane helix</keyword>
<sequence>MIESRENHGGGGGLTPGEANRLSEHVAGVAEAGLPLGPGLRALAEESPRGAFRDTLRGLADSIERGVPLEAAVDDEASRIPPHLRGLIRAGLRTGNLGDVLGRFSAVASVGADLKRSFWIGMAYPLLAISLAGVLFVLVDLLIVGKFEAIFLDFGVPLPTLTRFMLQVSHAVRLLWPAVLAAVLAIVAGWAFVGLILPRASRNSLLGRLPIFGPLWRFTSWAEFCHLLAMLLEADLPLPEALRLTGSGVENNDVDLACRAMARSVEQGASLSAAMQGGAVPAPTGPFDHLARPKPQWDDVSGAPADKDFGPAEAPPLGDLLEVEAGSRAIRRSMPEGLPRLLRWAEGRSAIAEVLHMAGETFQSRSRAEASFGGGVVAFLATVGVVAGVFIVVIGMFLPLITLISKLSG</sequence>
<dbReference type="Gene3D" id="1.20.81.30">
    <property type="entry name" value="Type II secretion system (T2SS), domain F"/>
    <property type="match status" value="2"/>
</dbReference>
<proteinExistence type="inferred from homology"/>
<feature type="domain" description="Type II secretion system protein GspF" evidence="9">
    <location>
        <begin position="24"/>
        <end position="139"/>
    </location>
</feature>
<organism evidence="10 11">
    <name type="scientific">Paludisphaera mucosa</name>
    <dbReference type="NCBI Taxonomy" id="3030827"/>
    <lineage>
        <taxon>Bacteria</taxon>
        <taxon>Pseudomonadati</taxon>
        <taxon>Planctomycetota</taxon>
        <taxon>Planctomycetia</taxon>
        <taxon>Isosphaerales</taxon>
        <taxon>Isosphaeraceae</taxon>
        <taxon>Paludisphaera</taxon>
    </lineage>
</organism>
<evidence type="ECO:0000259" key="9">
    <source>
        <dbReference type="Pfam" id="PF00482"/>
    </source>
</evidence>
<feature type="domain" description="Type II secretion system protein GspF" evidence="9">
    <location>
        <begin position="224"/>
        <end position="279"/>
    </location>
</feature>
<protein>
    <submittedName>
        <fullName evidence="10">Type II secretion system F family protein</fullName>
    </submittedName>
</protein>
<evidence type="ECO:0000256" key="7">
    <source>
        <dbReference type="SAM" id="MobiDB-lite"/>
    </source>
</evidence>
<keyword evidence="6 8" id="KW-0472">Membrane</keyword>
<dbReference type="PANTHER" id="PTHR30012:SF0">
    <property type="entry name" value="TYPE II SECRETION SYSTEM PROTEIN F-RELATED"/>
    <property type="match status" value="1"/>
</dbReference>
<keyword evidence="3" id="KW-1003">Cell membrane</keyword>
<evidence type="ECO:0000256" key="8">
    <source>
        <dbReference type="SAM" id="Phobius"/>
    </source>
</evidence>
<evidence type="ECO:0000256" key="4">
    <source>
        <dbReference type="ARBA" id="ARBA00022692"/>
    </source>
</evidence>
<evidence type="ECO:0000256" key="2">
    <source>
        <dbReference type="ARBA" id="ARBA00005745"/>
    </source>
</evidence>
<evidence type="ECO:0000256" key="3">
    <source>
        <dbReference type="ARBA" id="ARBA00022475"/>
    </source>
</evidence>
<name>A0ABT6F923_9BACT</name>
<dbReference type="InterPro" id="IPR003004">
    <property type="entry name" value="GspF/PilC"/>
</dbReference>
<reference evidence="10 11" key="1">
    <citation type="submission" date="2023-03" db="EMBL/GenBank/DDBJ databases">
        <title>Paludisphaera mucosa sp. nov. a novel planctomycete from northern fen.</title>
        <authorList>
            <person name="Ivanova A."/>
        </authorList>
    </citation>
    <scope>NUCLEOTIDE SEQUENCE [LARGE SCALE GENOMIC DNA]</scope>
    <source>
        <strain evidence="10 11">Pla2</strain>
    </source>
</reference>
<evidence type="ECO:0000256" key="6">
    <source>
        <dbReference type="ARBA" id="ARBA00023136"/>
    </source>
</evidence>
<feature type="transmembrane region" description="Helical" evidence="8">
    <location>
        <begin position="372"/>
        <end position="401"/>
    </location>
</feature>
<comment type="subcellular location">
    <subcellularLocation>
        <location evidence="1">Cell membrane</location>
        <topology evidence="1">Multi-pass membrane protein</topology>
    </subcellularLocation>
</comment>
<dbReference type="EMBL" id="JARRAG010000002">
    <property type="protein sequence ID" value="MDG3004022.1"/>
    <property type="molecule type" value="Genomic_DNA"/>
</dbReference>
<evidence type="ECO:0000313" key="11">
    <source>
        <dbReference type="Proteomes" id="UP001216907"/>
    </source>
</evidence>
<dbReference type="InterPro" id="IPR018076">
    <property type="entry name" value="T2SS_GspF_dom"/>
</dbReference>
<evidence type="ECO:0000313" key="10">
    <source>
        <dbReference type="EMBL" id="MDG3004022.1"/>
    </source>
</evidence>
<evidence type="ECO:0000256" key="1">
    <source>
        <dbReference type="ARBA" id="ARBA00004651"/>
    </source>
</evidence>